<evidence type="ECO:0000313" key="2">
    <source>
        <dbReference type="EMBL" id="CCA21342.1"/>
    </source>
</evidence>
<reference evidence="2" key="1">
    <citation type="journal article" date="2011" name="PLoS Biol.">
        <title>Gene gain and loss during evolution of obligate parasitism in the white rust pathogen of Arabidopsis thaliana.</title>
        <authorList>
            <person name="Kemen E."/>
            <person name="Gardiner A."/>
            <person name="Schultz-Larsen T."/>
            <person name="Kemen A.C."/>
            <person name="Balmuth A.L."/>
            <person name="Robert-Seilaniantz A."/>
            <person name="Bailey K."/>
            <person name="Holub E."/>
            <person name="Studholme D.J."/>
            <person name="Maclean D."/>
            <person name="Jones J.D."/>
        </authorList>
    </citation>
    <scope>NUCLEOTIDE SEQUENCE</scope>
</reference>
<gene>
    <name evidence="2" type="primary">AlNc14C119G6626</name>
    <name evidence="3" type="synonym">AlNc14C395G11317</name>
    <name evidence="2" type="ORF">ALNC14_074850</name>
    <name evidence="3" type="ORF">ALNC14_127570</name>
</gene>
<keyword evidence="1" id="KW-0812">Transmembrane</keyword>
<dbReference type="EMBL" id="FR824164">
    <property type="protein sequence ID" value="CCA21342.1"/>
    <property type="molecule type" value="Genomic_DNA"/>
</dbReference>
<name>F0WJ95_9STRA</name>
<reference evidence="2" key="2">
    <citation type="submission" date="2011-02" db="EMBL/GenBank/DDBJ databases">
        <authorList>
            <person name="MacLean D."/>
        </authorList>
    </citation>
    <scope>NUCLEOTIDE SEQUENCE</scope>
</reference>
<accession>F0WJ95</accession>
<sequence length="71" mass="7710">MHPFDFLSFCPLKSGNCSVVKDDENPTYGGFDEAEIAASPTNPCTSGTSLTGFLGVINAILWLFLFVQVFM</sequence>
<keyword evidence="1" id="KW-1133">Transmembrane helix</keyword>
<feature type="transmembrane region" description="Helical" evidence="1">
    <location>
        <begin position="50"/>
        <end position="70"/>
    </location>
</feature>
<evidence type="ECO:0000256" key="1">
    <source>
        <dbReference type="SAM" id="Phobius"/>
    </source>
</evidence>
<dbReference type="EMBL" id="FR824438">
    <property type="protein sequence ID" value="CCA26613.1"/>
    <property type="molecule type" value="Genomic_DNA"/>
</dbReference>
<evidence type="ECO:0000313" key="3">
    <source>
        <dbReference type="EMBL" id="CCA26613.1"/>
    </source>
</evidence>
<proteinExistence type="predicted"/>
<dbReference type="AlphaFoldDB" id="F0WJ95"/>
<dbReference type="HOGENOM" id="CLU_2745334_0_0_1"/>
<organism evidence="2">
    <name type="scientific">Albugo laibachii Nc14</name>
    <dbReference type="NCBI Taxonomy" id="890382"/>
    <lineage>
        <taxon>Eukaryota</taxon>
        <taxon>Sar</taxon>
        <taxon>Stramenopiles</taxon>
        <taxon>Oomycota</taxon>
        <taxon>Peronosporomycetes</taxon>
        <taxon>Albuginales</taxon>
        <taxon>Albuginaceae</taxon>
        <taxon>Albugo</taxon>
    </lineage>
</organism>
<keyword evidence="1" id="KW-0472">Membrane</keyword>
<protein>
    <submittedName>
        <fullName evidence="2">AlNc14C119G6626 protein</fullName>
    </submittedName>
    <submittedName>
        <fullName evidence="3">AlNc14C395G11317 protein</fullName>
    </submittedName>
</protein>